<feature type="signal peptide" evidence="1">
    <location>
        <begin position="1"/>
        <end position="20"/>
    </location>
</feature>
<sequence length="178" mass="19210">MSRLGIVLMAAFIACGGAQAQEPGFSDDLDTGIDDIEITPLEEDEEGGFGEGLSLEELQRLPDEGFQDELNDITTEFRDTVASSSGATLRALDKLTGRVEDLGAGVGDMVRFGRIEIFLGDCRYPEGNPSGDAYAYLTVRVDGTEDPVFSGWMIASSPALNAMDHQRYDLWPLSCSTS</sequence>
<dbReference type="Pfam" id="PF09923">
    <property type="entry name" value="DUF2155"/>
    <property type="match status" value="1"/>
</dbReference>
<dbReference type="Proteomes" id="UP000031521">
    <property type="component" value="Chromosome"/>
</dbReference>
<evidence type="ECO:0000313" key="3">
    <source>
        <dbReference type="Proteomes" id="UP000031521"/>
    </source>
</evidence>
<accession>A0A0B5DXN1</accession>
<evidence type="ECO:0000256" key="1">
    <source>
        <dbReference type="SAM" id="SignalP"/>
    </source>
</evidence>
<keyword evidence="1" id="KW-0732">Signal</keyword>
<organism evidence="2 3">
    <name type="scientific">Celeribacter indicus</name>
    <dbReference type="NCBI Taxonomy" id="1208324"/>
    <lineage>
        <taxon>Bacteria</taxon>
        <taxon>Pseudomonadati</taxon>
        <taxon>Pseudomonadota</taxon>
        <taxon>Alphaproteobacteria</taxon>
        <taxon>Rhodobacterales</taxon>
        <taxon>Roseobacteraceae</taxon>
        <taxon>Celeribacter</taxon>
    </lineage>
</organism>
<dbReference type="STRING" id="1208324.P73_3034"/>
<gene>
    <name evidence="2" type="ORF">P73_3034</name>
</gene>
<dbReference type="KEGG" id="cid:P73_3034"/>
<evidence type="ECO:0008006" key="4">
    <source>
        <dbReference type="Google" id="ProtNLM"/>
    </source>
</evidence>
<dbReference type="RefSeq" id="WP_245629181.1">
    <property type="nucleotide sequence ID" value="NZ_CP004393.1"/>
</dbReference>
<keyword evidence="3" id="KW-1185">Reference proteome</keyword>
<name>A0A0B5DXN1_9RHOB</name>
<dbReference type="AlphaFoldDB" id="A0A0B5DXN1"/>
<dbReference type="EMBL" id="CP004393">
    <property type="protein sequence ID" value="AJE47749.1"/>
    <property type="molecule type" value="Genomic_DNA"/>
</dbReference>
<evidence type="ECO:0000313" key="2">
    <source>
        <dbReference type="EMBL" id="AJE47749.1"/>
    </source>
</evidence>
<dbReference type="HOGENOM" id="CLU_125916_0_0_5"/>
<feature type="chain" id="PRO_5002115580" description="DUF2155 domain-containing protein" evidence="1">
    <location>
        <begin position="21"/>
        <end position="178"/>
    </location>
</feature>
<protein>
    <recommendedName>
        <fullName evidence="4">DUF2155 domain-containing protein</fullName>
    </recommendedName>
</protein>
<dbReference type="InterPro" id="IPR019225">
    <property type="entry name" value="DUF2155"/>
</dbReference>
<proteinExistence type="predicted"/>
<reference evidence="2 3" key="1">
    <citation type="journal article" date="2014" name="Int. J. Syst. Evol. Microbiol.">
        <title>Celeribacter indicus sp. nov., a polycyclic aromatic hydrocarbon-degrading bacterium from deep-sea sediment and reclassification of Huaishuia halophila as Celeribacter halophilus comb. nov.</title>
        <authorList>
            <person name="Lai Q."/>
            <person name="Cao J."/>
            <person name="Yuan J."/>
            <person name="Li F."/>
            <person name="Shao Z."/>
        </authorList>
    </citation>
    <scope>NUCLEOTIDE SEQUENCE [LARGE SCALE GENOMIC DNA]</scope>
    <source>
        <strain evidence="2">P73</strain>
    </source>
</reference>
<dbReference type="PROSITE" id="PS51257">
    <property type="entry name" value="PROKAR_LIPOPROTEIN"/>
    <property type="match status" value="1"/>
</dbReference>